<dbReference type="InterPro" id="IPR027417">
    <property type="entry name" value="P-loop_NTPase"/>
</dbReference>
<dbReference type="GO" id="GO:0022857">
    <property type="term" value="F:transmembrane transporter activity"/>
    <property type="evidence" value="ECO:0007669"/>
    <property type="project" value="UniProtKB-ARBA"/>
</dbReference>
<evidence type="ECO:0000256" key="4">
    <source>
        <dbReference type="ARBA" id="ARBA00022840"/>
    </source>
</evidence>
<gene>
    <name evidence="8" type="ORF">DMENIID0002_04230</name>
</gene>
<keyword evidence="4 8" id="KW-0067">ATP-binding</keyword>
<dbReference type="SUPFAM" id="SSF52540">
    <property type="entry name" value="P-loop containing nucleoside triphosphate hydrolases"/>
    <property type="match status" value="1"/>
</dbReference>
<dbReference type="InterPro" id="IPR003439">
    <property type="entry name" value="ABC_transporter-like_ATP-bd"/>
</dbReference>
<evidence type="ECO:0000256" key="5">
    <source>
        <dbReference type="ARBA" id="ARBA00024725"/>
    </source>
</evidence>
<evidence type="ECO:0000259" key="7">
    <source>
        <dbReference type="PROSITE" id="PS50893"/>
    </source>
</evidence>
<dbReference type="PROSITE" id="PS00211">
    <property type="entry name" value="ABC_TRANSPORTER_1"/>
    <property type="match status" value="1"/>
</dbReference>
<sequence length="221" mass="24532">MNKVVLMLKNISKKYKQGKSIIEVLSNVNLTVMQGELVAIIGSSGSGKSTLLHIAGLLDTPNNGEVQIESTNYCQNHAHIIRLRNIGFVYQQHHLLKDFTALENVAMSKLIAGDSYKLTLKKAEELLAELGLANKIHNMPGELSGGEQQRVAIARSLINNPRIILADEPTGNLDPNTANEVFNLLLKTAKQQHTSIIVVTHNHEMAHKMHRVYELQYGELK</sequence>
<dbReference type="PANTHER" id="PTHR42798:SF6">
    <property type="entry name" value="CELL DIVISION ATP-BINDING PROTEIN FTSE"/>
    <property type="match status" value="1"/>
</dbReference>
<dbReference type="AlphaFoldDB" id="A0AAT9G7F5"/>
<keyword evidence="2" id="KW-1003">Cell membrane</keyword>
<dbReference type="GO" id="GO:0016887">
    <property type="term" value="F:ATP hydrolysis activity"/>
    <property type="evidence" value="ECO:0007669"/>
    <property type="project" value="InterPro"/>
</dbReference>
<dbReference type="EMBL" id="AP029170">
    <property type="protein sequence ID" value="BFD45777.1"/>
    <property type="molecule type" value="Genomic_DNA"/>
</dbReference>
<evidence type="ECO:0000256" key="1">
    <source>
        <dbReference type="ARBA" id="ARBA00022448"/>
    </source>
</evidence>
<keyword evidence="3" id="KW-0547">Nucleotide-binding</keyword>
<name>A0AAT9G7F5_9RICK</name>
<dbReference type="SMART" id="SM00382">
    <property type="entry name" value="AAA"/>
    <property type="match status" value="1"/>
</dbReference>
<dbReference type="GO" id="GO:0098796">
    <property type="term" value="C:membrane protein complex"/>
    <property type="evidence" value="ECO:0007669"/>
    <property type="project" value="UniProtKB-ARBA"/>
</dbReference>
<dbReference type="FunFam" id="3.40.50.300:FF:000032">
    <property type="entry name" value="Export ABC transporter ATP-binding protein"/>
    <property type="match status" value="1"/>
</dbReference>
<dbReference type="Gene3D" id="3.40.50.300">
    <property type="entry name" value="P-loop containing nucleotide triphosphate hydrolases"/>
    <property type="match status" value="1"/>
</dbReference>
<comment type="function">
    <text evidence="5">Part of an ABC transporter complex. Transmembrane domains (TMD) form a pore in the inner membrane and the ATP-binding domain (NBD) is responsible for energy generation.</text>
</comment>
<comment type="similarity">
    <text evidence="6">Belongs to the ABC transporter superfamily. Macrolide exporter (TC 3.A.1.122) family.</text>
</comment>
<dbReference type="InterPro" id="IPR017911">
    <property type="entry name" value="MacB-like_ATP-bd"/>
</dbReference>
<evidence type="ECO:0000256" key="3">
    <source>
        <dbReference type="ARBA" id="ARBA00022741"/>
    </source>
</evidence>
<protein>
    <submittedName>
        <fullName evidence="8">ABC transporter ATP-binding protein</fullName>
    </submittedName>
</protein>
<keyword evidence="1" id="KW-0813">Transport</keyword>
<dbReference type="Pfam" id="PF00005">
    <property type="entry name" value="ABC_tran"/>
    <property type="match status" value="1"/>
</dbReference>
<feature type="domain" description="ABC transporter" evidence="7">
    <location>
        <begin position="6"/>
        <end position="221"/>
    </location>
</feature>
<evidence type="ECO:0000256" key="2">
    <source>
        <dbReference type="ARBA" id="ARBA00022519"/>
    </source>
</evidence>
<reference evidence="8" key="1">
    <citation type="submission" date="2024-01" db="EMBL/GenBank/DDBJ databases">
        <title>Sequencing the genomes of a sandfly, Sergentomyia squamirostris, and its two endosymbionts.</title>
        <authorList>
            <person name="Itokawa K."/>
            <person name="Sanjoba C."/>
        </authorList>
    </citation>
    <scope>NUCLEOTIDE SEQUENCE</scope>
    <source>
        <strain evidence="8">RiSSQ</strain>
    </source>
</reference>
<dbReference type="PANTHER" id="PTHR42798">
    <property type="entry name" value="LIPOPROTEIN-RELEASING SYSTEM ATP-BINDING PROTEIN LOLD"/>
    <property type="match status" value="1"/>
</dbReference>
<dbReference type="CDD" id="cd03255">
    <property type="entry name" value="ABC_MJ0796_LolCDE_FtsE"/>
    <property type="match status" value="1"/>
</dbReference>
<evidence type="ECO:0000313" key="8">
    <source>
        <dbReference type="EMBL" id="BFD45777.1"/>
    </source>
</evidence>
<keyword evidence="2" id="KW-0472">Membrane</keyword>
<dbReference type="PROSITE" id="PS50893">
    <property type="entry name" value="ABC_TRANSPORTER_2"/>
    <property type="match status" value="1"/>
</dbReference>
<organism evidence="8">
    <name type="scientific">Candidatus Tisiphia endosymbiont of Sergentomyia squamirostris</name>
    <dbReference type="NCBI Taxonomy" id="3113639"/>
    <lineage>
        <taxon>Bacteria</taxon>
        <taxon>Pseudomonadati</taxon>
        <taxon>Pseudomonadota</taxon>
        <taxon>Alphaproteobacteria</taxon>
        <taxon>Rickettsiales</taxon>
        <taxon>Rickettsiaceae</taxon>
        <taxon>Rickettsieae</taxon>
        <taxon>Candidatus Tisiphia</taxon>
    </lineage>
</organism>
<proteinExistence type="inferred from homology"/>
<accession>A0AAT9G7F5</accession>
<evidence type="ECO:0000256" key="6">
    <source>
        <dbReference type="ARBA" id="ARBA00038388"/>
    </source>
</evidence>
<keyword evidence="2" id="KW-0997">Cell inner membrane</keyword>
<dbReference type="InterPro" id="IPR003593">
    <property type="entry name" value="AAA+_ATPase"/>
</dbReference>
<dbReference type="InterPro" id="IPR017871">
    <property type="entry name" value="ABC_transporter-like_CS"/>
</dbReference>
<dbReference type="GO" id="GO:0005524">
    <property type="term" value="F:ATP binding"/>
    <property type="evidence" value="ECO:0007669"/>
    <property type="project" value="UniProtKB-KW"/>
</dbReference>